<keyword evidence="2" id="KW-1185">Reference proteome</keyword>
<evidence type="ECO:0000313" key="1">
    <source>
        <dbReference type="EMBL" id="MBD2766892.1"/>
    </source>
</evidence>
<dbReference type="AlphaFoldDB" id="A0A927BB65"/>
<gene>
    <name evidence="1" type="ORF">IC235_03175</name>
</gene>
<organism evidence="1 2">
    <name type="scientific">Hymenobacter montanus</name>
    <dbReference type="NCBI Taxonomy" id="2771359"/>
    <lineage>
        <taxon>Bacteria</taxon>
        <taxon>Pseudomonadati</taxon>
        <taxon>Bacteroidota</taxon>
        <taxon>Cytophagia</taxon>
        <taxon>Cytophagales</taxon>
        <taxon>Hymenobacteraceae</taxon>
        <taxon>Hymenobacter</taxon>
    </lineage>
</organism>
<evidence type="ECO:0000313" key="2">
    <source>
        <dbReference type="Proteomes" id="UP000612233"/>
    </source>
</evidence>
<name>A0A927BB65_9BACT</name>
<comment type="caution">
    <text evidence="1">The sequence shown here is derived from an EMBL/GenBank/DDBJ whole genome shotgun (WGS) entry which is preliminary data.</text>
</comment>
<dbReference type="EMBL" id="JACXAD010000003">
    <property type="protein sequence ID" value="MBD2766892.1"/>
    <property type="molecule type" value="Genomic_DNA"/>
</dbReference>
<proteinExistence type="predicted"/>
<sequence length="51" mass="5832">MSNHKHTLRIYRVLTLNLPQRLKKRVSARVRQPLAVPAAAITCWSLDFTGC</sequence>
<accession>A0A927BB65</accession>
<reference evidence="1" key="1">
    <citation type="submission" date="2020-09" db="EMBL/GenBank/DDBJ databases">
        <authorList>
            <person name="Kim M.K."/>
        </authorList>
    </citation>
    <scope>NUCLEOTIDE SEQUENCE</scope>
    <source>
        <strain evidence="1">BT664</strain>
    </source>
</reference>
<protein>
    <submittedName>
        <fullName evidence="1">Uncharacterized protein</fullName>
    </submittedName>
</protein>
<dbReference type="Proteomes" id="UP000612233">
    <property type="component" value="Unassembled WGS sequence"/>
</dbReference>
<dbReference type="RefSeq" id="WP_191003728.1">
    <property type="nucleotide sequence ID" value="NZ_JACXAD010000003.1"/>
</dbReference>